<organism evidence="7 8">
    <name type="scientific">Nocardiopsis flavescens</name>
    <dbReference type="NCBI Taxonomy" id="758803"/>
    <lineage>
        <taxon>Bacteria</taxon>
        <taxon>Bacillati</taxon>
        <taxon>Actinomycetota</taxon>
        <taxon>Actinomycetes</taxon>
        <taxon>Streptosporangiales</taxon>
        <taxon>Nocardiopsidaceae</taxon>
        <taxon>Nocardiopsis</taxon>
    </lineage>
</organism>
<dbReference type="PANTHER" id="PTHR33164:SF5">
    <property type="entry name" value="ORGANIC HYDROPEROXIDE RESISTANCE TRANSCRIPTIONAL REGULATOR"/>
    <property type="match status" value="1"/>
</dbReference>
<evidence type="ECO:0000256" key="5">
    <source>
        <dbReference type="ARBA" id="ARBA00023163"/>
    </source>
</evidence>
<keyword evidence="8" id="KW-1185">Reference proteome</keyword>
<dbReference type="SMART" id="SM00347">
    <property type="entry name" value="HTH_MARR"/>
    <property type="match status" value="1"/>
</dbReference>
<protein>
    <submittedName>
        <fullName evidence="7">DNA-binding transcriptional regulator, MarR family</fullName>
    </submittedName>
</protein>
<dbReference type="FunFam" id="1.10.10.10:FF:000163">
    <property type="entry name" value="MarR family transcriptional regulator"/>
    <property type="match status" value="1"/>
</dbReference>
<keyword evidence="5" id="KW-0804">Transcription</keyword>
<dbReference type="EMBL" id="FQZK01000001">
    <property type="protein sequence ID" value="SHI52758.1"/>
    <property type="molecule type" value="Genomic_DNA"/>
</dbReference>
<evidence type="ECO:0000256" key="1">
    <source>
        <dbReference type="ARBA" id="ARBA00004496"/>
    </source>
</evidence>
<dbReference type="InterPro" id="IPR036388">
    <property type="entry name" value="WH-like_DNA-bd_sf"/>
</dbReference>
<evidence type="ECO:0000256" key="2">
    <source>
        <dbReference type="ARBA" id="ARBA00022490"/>
    </source>
</evidence>
<dbReference type="InterPro" id="IPR000835">
    <property type="entry name" value="HTH_MarR-typ"/>
</dbReference>
<name>A0A1M6BW92_9ACTN</name>
<accession>A0A1M6BW92</accession>
<dbReference type="RefSeq" id="WP_245832719.1">
    <property type="nucleotide sequence ID" value="NZ_FQZK01000001.1"/>
</dbReference>
<comment type="subcellular location">
    <subcellularLocation>
        <location evidence="1">Cytoplasm</location>
    </subcellularLocation>
</comment>
<evidence type="ECO:0000259" key="6">
    <source>
        <dbReference type="PROSITE" id="PS50995"/>
    </source>
</evidence>
<dbReference type="GO" id="GO:0003700">
    <property type="term" value="F:DNA-binding transcription factor activity"/>
    <property type="evidence" value="ECO:0007669"/>
    <property type="project" value="InterPro"/>
</dbReference>
<keyword evidence="2" id="KW-0963">Cytoplasm</keyword>
<gene>
    <name evidence="7" type="ORF">SAMN05421803_101489</name>
</gene>
<sequence length="156" mass="16866">MAETEGDPLALDNQLCFSLYAASRALTGLYRELLGDLGLTYPQYLVMLALWEHGTLSVKGLSRVLHLDSGTLSPLLRRLEGLGAVTRTRSTSDERVVEIGLTESGAAMRERALGIPERLACASGLPGGRVRELIATLDELTRSVETESARRPCGPE</sequence>
<evidence type="ECO:0000256" key="3">
    <source>
        <dbReference type="ARBA" id="ARBA00023015"/>
    </source>
</evidence>
<dbReference type="GO" id="GO:0006950">
    <property type="term" value="P:response to stress"/>
    <property type="evidence" value="ECO:0007669"/>
    <property type="project" value="TreeGrafter"/>
</dbReference>
<keyword evidence="3" id="KW-0805">Transcription regulation</keyword>
<dbReference type="Proteomes" id="UP000184452">
    <property type="component" value="Unassembled WGS sequence"/>
</dbReference>
<dbReference type="PROSITE" id="PS50995">
    <property type="entry name" value="HTH_MARR_2"/>
    <property type="match status" value="1"/>
</dbReference>
<evidence type="ECO:0000313" key="8">
    <source>
        <dbReference type="Proteomes" id="UP000184452"/>
    </source>
</evidence>
<dbReference type="PRINTS" id="PR00598">
    <property type="entry name" value="HTHMARR"/>
</dbReference>
<dbReference type="SUPFAM" id="SSF46785">
    <property type="entry name" value="Winged helix' DNA-binding domain"/>
    <property type="match status" value="1"/>
</dbReference>
<feature type="domain" description="HTH marR-type" evidence="6">
    <location>
        <begin position="12"/>
        <end position="142"/>
    </location>
</feature>
<dbReference type="AlphaFoldDB" id="A0A1M6BW92"/>
<dbReference type="Pfam" id="PF01047">
    <property type="entry name" value="MarR"/>
    <property type="match status" value="1"/>
</dbReference>
<proteinExistence type="predicted"/>
<dbReference type="STRING" id="758803.SAMN05421803_101489"/>
<keyword evidence="4 7" id="KW-0238">DNA-binding</keyword>
<dbReference type="GO" id="GO:0005737">
    <property type="term" value="C:cytoplasm"/>
    <property type="evidence" value="ECO:0007669"/>
    <property type="project" value="UniProtKB-SubCell"/>
</dbReference>
<dbReference type="PANTHER" id="PTHR33164">
    <property type="entry name" value="TRANSCRIPTIONAL REGULATOR, MARR FAMILY"/>
    <property type="match status" value="1"/>
</dbReference>
<evidence type="ECO:0000256" key="4">
    <source>
        <dbReference type="ARBA" id="ARBA00023125"/>
    </source>
</evidence>
<dbReference type="InterPro" id="IPR039422">
    <property type="entry name" value="MarR/SlyA-like"/>
</dbReference>
<dbReference type="InterPro" id="IPR036390">
    <property type="entry name" value="WH_DNA-bd_sf"/>
</dbReference>
<evidence type="ECO:0000313" key="7">
    <source>
        <dbReference type="EMBL" id="SHI52758.1"/>
    </source>
</evidence>
<dbReference type="GO" id="GO:0003677">
    <property type="term" value="F:DNA binding"/>
    <property type="evidence" value="ECO:0007669"/>
    <property type="project" value="UniProtKB-KW"/>
</dbReference>
<reference evidence="7 8" key="1">
    <citation type="submission" date="2016-11" db="EMBL/GenBank/DDBJ databases">
        <authorList>
            <person name="Jaros S."/>
            <person name="Januszkiewicz K."/>
            <person name="Wedrychowicz H."/>
        </authorList>
    </citation>
    <scope>NUCLEOTIDE SEQUENCE [LARGE SCALE GENOMIC DNA]</scope>
    <source>
        <strain evidence="7 8">CGMCC 4.5723</strain>
    </source>
</reference>
<dbReference type="Gene3D" id="1.10.10.10">
    <property type="entry name" value="Winged helix-like DNA-binding domain superfamily/Winged helix DNA-binding domain"/>
    <property type="match status" value="1"/>
</dbReference>